<evidence type="ECO:0000256" key="1">
    <source>
        <dbReference type="ARBA" id="ARBA00022723"/>
    </source>
</evidence>
<evidence type="ECO:0000259" key="4">
    <source>
        <dbReference type="Pfam" id="PF03328"/>
    </source>
</evidence>
<evidence type="ECO:0000256" key="2">
    <source>
        <dbReference type="SAM" id="Phobius"/>
    </source>
</evidence>
<keyword evidence="2" id="KW-0472">Membrane</keyword>
<accession>A0ABR0EZJ2</accession>
<comment type="caution">
    <text evidence="5">The sequence shown here is derived from an EMBL/GenBank/DDBJ whole genome shotgun (WGS) entry which is preliminary data.</text>
</comment>
<evidence type="ECO:0000259" key="3">
    <source>
        <dbReference type="Pfam" id="PF01425"/>
    </source>
</evidence>
<proteinExistence type="predicted"/>
<feature type="domain" description="Amidase" evidence="3">
    <location>
        <begin position="276"/>
        <end position="420"/>
    </location>
</feature>
<dbReference type="InterPro" id="IPR040442">
    <property type="entry name" value="Pyrv_kinase-like_dom_sf"/>
</dbReference>
<dbReference type="InterPro" id="IPR036928">
    <property type="entry name" value="AS_sf"/>
</dbReference>
<dbReference type="SUPFAM" id="SSF75304">
    <property type="entry name" value="Amidase signature (AS) enzymes"/>
    <property type="match status" value="1"/>
</dbReference>
<feature type="transmembrane region" description="Helical" evidence="2">
    <location>
        <begin position="219"/>
        <end position="240"/>
    </location>
</feature>
<dbReference type="PANTHER" id="PTHR42678">
    <property type="entry name" value="AMIDASE"/>
    <property type="match status" value="1"/>
</dbReference>
<dbReference type="InterPro" id="IPR023631">
    <property type="entry name" value="Amidase_dom"/>
</dbReference>
<gene>
    <name evidence="5" type="ORF">PRZ48_000810</name>
</gene>
<dbReference type="EMBL" id="JAXOVC010000001">
    <property type="protein sequence ID" value="KAK4507076.1"/>
    <property type="molecule type" value="Genomic_DNA"/>
</dbReference>
<sequence>MAQVEQGSAEVDVLIGALDSGAHGIMVPLLKTVAEAEAVVKAAKFPSLGQRGWGSPFPVYGFPRSVNPLVYPSSAEYMQNANSSLVTAIQIETKEALDVVDELAVIPGIDVLFVGPFDLGSNLGFPSVGGEQHPRLRAALEKVVRAARSAGKVAGVFAVSVEEGRGYLKMGFQMVSVATDVSCLASGLSDALAKTIGTGDQHFNQASFGLLKGSPSRTLAMLILLGLGLLLVPALAAVNLTNPFPLLPCNGVEIKDISVHSLQEHFSSGRLTSFQLTQCYVDRIALTNPYLRHVIEINPDWQSIAKSLDDERAQGIVRGPLHGIPVLTKDNIATLDKQSTTDGNLALLGSQVPDDAFIIKRLRAAGVVLLGHANESEDADHRAVIDFAEGWSDRGGQCRNVWNGTQQTAGSSTGSAQAVAG</sequence>
<dbReference type="Pfam" id="PF01425">
    <property type="entry name" value="Amidase"/>
    <property type="match status" value="1"/>
</dbReference>
<evidence type="ECO:0008006" key="7">
    <source>
        <dbReference type="Google" id="ProtNLM"/>
    </source>
</evidence>
<evidence type="ECO:0000313" key="6">
    <source>
        <dbReference type="Proteomes" id="UP001305779"/>
    </source>
</evidence>
<dbReference type="SUPFAM" id="SSF51621">
    <property type="entry name" value="Phosphoenolpyruvate/pyruvate domain"/>
    <property type="match status" value="1"/>
</dbReference>
<keyword evidence="2" id="KW-0812">Transmembrane</keyword>
<dbReference type="Gene3D" id="3.20.20.60">
    <property type="entry name" value="Phosphoenolpyruvate-binding domains"/>
    <property type="match status" value="1"/>
</dbReference>
<dbReference type="Proteomes" id="UP001305779">
    <property type="component" value="Unassembled WGS sequence"/>
</dbReference>
<feature type="domain" description="HpcH/HpaI aldolase/citrate lyase" evidence="4">
    <location>
        <begin position="12"/>
        <end position="184"/>
    </location>
</feature>
<keyword evidence="1" id="KW-0479">Metal-binding</keyword>
<protein>
    <recommendedName>
        <fullName evidence="7">HpcH/HpaI aldolase/citrate lyase domain-containing protein</fullName>
    </recommendedName>
</protein>
<evidence type="ECO:0000313" key="5">
    <source>
        <dbReference type="EMBL" id="KAK4507076.1"/>
    </source>
</evidence>
<dbReference type="InterPro" id="IPR005000">
    <property type="entry name" value="Aldolase/citrate-lyase_domain"/>
</dbReference>
<name>A0ABR0EZJ2_ZASCE</name>
<dbReference type="InterPro" id="IPR015813">
    <property type="entry name" value="Pyrv/PenolPyrv_kinase-like_dom"/>
</dbReference>
<keyword evidence="2" id="KW-1133">Transmembrane helix</keyword>
<dbReference type="Pfam" id="PF03328">
    <property type="entry name" value="HpcH_HpaI"/>
    <property type="match status" value="1"/>
</dbReference>
<keyword evidence="6" id="KW-1185">Reference proteome</keyword>
<organism evidence="5 6">
    <name type="scientific">Zasmidium cellare</name>
    <name type="common">Wine cellar mold</name>
    <name type="synonym">Racodium cellare</name>
    <dbReference type="NCBI Taxonomy" id="395010"/>
    <lineage>
        <taxon>Eukaryota</taxon>
        <taxon>Fungi</taxon>
        <taxon>Dikarya</taxon>
        <taxon>Ascomycota</taxon>
        <taxon>Pezizomycotina</taxon>
        <taxon>Dothideomycetes</taxon>
        <taxon>Dothideomycetidae</taxon>
        <taxon>Mycosphaerellales</taxon>
        <taxon>Mycosphaerellaceae</taxon>
        <taxon>Zasmidium</taxon>
    </lineage>
</organism>
<dbReference type="Gene3D" id="3.90.1300.10">
    <property type="entry name" value="Amidase signature (AS) domain"/>
    <property type="match status" value="1"/>
</dbReference>
<dbReference type="PANTHER" id="PTHR42678:SF37">
    <property type="entry name" value="AMIDASE C869.01-RELATED"/>
    <property type="match status" value="1"/>
</dbReference>
<reference evidence="5 6" key="1">
    <citation type="journal article" date="2023" name="G3 (Bethesda)">
        <title>A chromosome-level genome assembly of Zasmidium syzygii isolated from banana leaves.</title>
        <authorList>
            <person name="van Westerhoven A.C."/>
            <person name="Mehrabi R."/>
            <person name="Talebi R."/>
            <person name="Steentjes M.B.F."/>
            <person name="Corcolon B."/>
            <person name="Chong P.A."/>
            <person name="Kema G.H.J."/>
            <person name="Seidl M.F."/>
        </authorList>
    </citation>
    <scope>NUCLEOTIDE SEQUENCE [LARGE SCALE GENOMIC DNA]</scope>
    <source>
        <strain evidence="5 6">P124</strain>
    </source>
</reference>